<dbReference type="PANTHER" id="PTHR44167">
    <property type="entry name" value="OVARIAN-SPECIFIC SERINE/THREONINE-PROTEIN KINASE LOK-RELATED"/>
    <property type="match status" value="1"/>
</dbReference>
<dbReference type="PROSITE" id="PS50011">
    <property type="entry name" value="PROTEIN_KINASE_DOM"/>
    <property type="match status" value="1"/>
</dbReference>
<evidence type="ECO:0000256" key="3">
    <source>
        <dbReference type="ARBA" id="ARBA00022679"/>
    </source>
</evidence>
<keyword evidence="3" id="KW-0808">Transferase</keyword>
<dbReference type="Proteomes" id="UP000735302">
    <property type="component" value="Unassembled WGS sequence"/>
</dbReference>
<dbReference type="EMBL" id="BLXT01004632">
    <property type="protein sequence ID" value="GFO15930.1"/>
    <property type="molecule type" value="Genomic_DNA"/>
</dbReference>
<evidence type="ECO:0000313" key="9">
    <source>
        <dbReference type="EMBL" id="GFO15930.1"/>
    </source>
</evidence>
<dbReference type="GO" id="GO:0044773">
    <property type="term" value="P:mitotic DNA damage checkpoint signaling"/>
    <property type="evidence" value="ECO:0007669"/>
    <property type="project" value="TreeGrafter"/>
</dbReference>
<proteinExistence type="predicted"/>
<keyword evidence="4" id="KW-0547">Nucleotide-binding</keyword>
<feature type="compositionally biased region" description="Basic and acidic residues" evidence="7">
    <location>
        <begin position="545"/>
        <end position="563"/>
    </location>
</feature>
<keyword evidence="5 9" id="KW-0418">Kinase</keyword>
<evidence type="ECO:0000256" key="1">
    <source>
        <dbReference type="ARBA" id="ARBA00012513"/>
    </source>
</evidence>
<feature type="region of interest" description="Disordered" evidence="7">
    <location>
        <begin position="145"/>
        <end position="169"/>
    </location>
</feature>
<dbReference type="SUPFAM" id="SSF56112">
    <property type="entry name" value="Protein kinase-like (PK-like)"/>
    <property type="match status" value="1"/>
</dbReference>
<dbReference type="PANTHER" id="PTHR44167:SF23">
    <property type="entry name" value="CDC7 KINASE, ISOFORM A-RELATED"/>
    <property type="match status" value="1"/>
</dbReference>
<accession>A0AAV4BA09</accession>
<organism evidence="9 10">
    <name type="scientific">Plakobranchus ocellatus</name>
    <dbReference type="NCBI Taxonomy" id="259542"/>
    <lineage>
        <taxon>Eukaryota</taxon>
        <taxon>Metazoa</taxon>
        <taxon>Spiralia</taxon>
        <taxon>Lophotrochozoa</taxon>
        <taxon>Mollusca</taxon>
        <taxon>Gastropoda</taxon>
        <taxon>Heterobranchia</taxon>
        <taxon>Euthyneura</taxon>
        <taxon>Panpulmonata</taxon>
        <taxon>Sacoglossa</taxon>
        <taxon>Placobranchoidea</taxon>
        <taxon>Plakobranchidae</taxon>
        <taxon>Plakobranchus</taxon>
    </lineage>
</organism>
<dbReference type="GO" id="GO:0005634">
    <property type="term" value="C:nucleus"/>
    <property type="evidence" value="ECO:0007669"/>
    <property type="project" value="TreeGrafter"/>
</dbReference>
<dbReference type="AlphaFoldDB" id="A0AAV4BA09"/>
<keyword evidence="2 9" id="KW-0723">Serine/threonine-protein kinase</keyword>
<feature type="compositionally biased region" description="Polar residues" evidence="7">
    <location>
        <begin position="145"/>
        <end position="157"/>
    </location>
</feature>
<gene>
    <name evidence="9" type="ORF">PoB_004243500</name>
</gene>
<dbReference type="Pfam" id="PF00069">
    <property type="entry name" value="Pkinase"/>
    <property type="match status" value="1"/>
</dbReference>
<dbReference type="EC" id="2.7.11.1" evidence="1"/>
<dbReference type="GO" id="GO:0004674">
    <property type="term" value="F:protein serine/threonine kinase activity"/>
    <property type="evidence" value="ECO:0007669"/>
    <property type="project" value="UniProtKB-KW"/>
</dbReference>
<evidence type="ECO:0000256" key="4">
    <source>
        <dbReference type="ARBA" id="ARBA00022741"/>
    </source>
</evidence>
<feature type="region of interest" description="Disordered" evidence="7">
    <location>
        <begin position="540"/>
        <end position="563"/>
    </location>
</feature>
<feature type="region of interest" description="Disordered" evidence="7">
    <location>
        <begin position="1"/>
        <end position="29"/>
    </location>
</feature>
<reference evidence="9 10" key="1">
    <citation type="journal article" date="2021" name="Elife">
        <title>Chloroplast acquisition without the gene transfer in kleptoplastic sea slugs, Plakobranchus ocellatus.</title>
        <authorList>
            <person name="Maeda T."/>
            <person name="Takahashi S."/>
            <person name="Yoshida T."/>
            <person name="Shimamura S."/>
            <person name="Takaki Y."/>
            <person name="Nagai Y."/>
            <person name="Toyoda A."/>
            <person name="Suzuki Y."/>
            <person name="Arimoto A."/>
            <person name="Ishii H."/>
            <person name="Satoh N."/>
            <person name="Nishiyama T."/>
            <person name="Hasebe M."/>
            <person name="Maruyama T."/>
            <person name="Minagawa J."/>
            <person name="Obokata J."/>
            <person name="Shigenobu S."/>
        </authorList>
    </citation>
    <scope>NUCLEOTIDE SEQUENCE [LARGE SCALE GENOMIC DNA]</scope>
</reference>
<dbReference type="InterPro" id="IPR000719">
    <property type="entry name" value="Prot_kinase_dom"/>
</dbReference>
<dbReference type="Gene3D" id="1.10.510.10">
    <property type="entry name" value="Transferase(Phosphotransferase) domain 1"/>
    <property type="match status" value="1"/>
</dbReference>
<dbReference type="InterPro" id="IPR011009">
    <property type="entry name" value="Kinase-like_dom_sf"/>
</dbReference>
<dbReference type="GO" id="GO:0005524">
    <property type="term" value="F:ATP binding"/>
    <property type="evidence" value="ECO:0007669"/>
    <property type="project" value="UniProtKB-KW"/>
</dbReference>
<evidence type="ECO:0000256" key="7">
    <source>
        <dbReference type="SAM" id="MobiDB-lite"/>
    </source>
</evidence>
<evidence type="ECO:0000259" key="8">
    <source>
        <dbReference type="PROSITE" id="PS50011"/>
    </source>
</evidence>
<name>A0AAV4BA09_9GAST</name>
<protein>
    <recommendedName>
        <fullName evidence="1">non-specific serine/threonine protein kinase</fullName>
        <ecNumber evidence="1">2.7.11.1</ecNumber>
    </recommendedName>
</protein>
<evidence type="ECO:0000313" key="10">
    <source>
        <dbReference type="Proteomes" id="UP000735302"/>
    </source>
</evidence>
<evidence type="ECO:0000256" key="6">
    <source>
        <dbReference type="ARBA" id="ARBA00022840"/>
    </source>
</evidence>
<keyword evidence="10" id="KW-1185">Reference proteome</keyword>
<sequence>MINNQDNLEGDPSAPERNPPLQKPHLPLSQNNKRDMATQKEFQLATSPVDGDIIEDLTELINLMVMDVTLTAPDNLGIRSIQVDEASTDNNTDCGEDIDRHGKLMPPEIGPSETGLTTVDSRTAGQLGVDRKLPQKLLCVKDEVQQTGEAKSNSQPDQAEDPSKNQQSRKIILDENFTWEDLKVPEKGGTFGSVKELKNKKGSKIFEKTLKSLKANDIIVPLKFYNCPMIPRVVALSWNGARAKIYLENAGFSWNQLMEDTSFQWHLQQPGSMKIVRGLFEGLQFLHRHGIVIRDVKPSNVCYRLDTGQVCLIDFGSSRTSQDKPDLSYEGTTLLYLPVNHIRLWLEKKHEPLTEKADVWAAAIAVLSLMKKEHPVFKYVDECTNSPEQETRGLRGDKYIWALAKLEDPLPSRFLDLPDNPVIEVVLRSCLKVDEEQRSTAHQAVSYIAGCPSGQVCPHPKQGPAPPASHGHVEASSNNEVIQGCDATGDFVLHREEMGPRPSGKSAYLFSGERYQVDVHPPSGNCLNSSFDLKASVFTSTNPKSLEEEMLGKEEPRPPDPPT</sequence>
<comment type="caution">
    <text evidence="9">The sequence shown here is derived from an EMBL/GenBank/DDBJ whole genome shotgun (WGS) entry which is preliminary data.</text>
</comment>
<evidence type="ECO:0000256" key="2">
    <source>
        <dbReference type="ARBA" id="ARBA00022527"/>
    </source>
</evidence>
<evidence type="ECO:0000256" key="5">
    <source>
        <dbReference type="ARBA" id="ARBA00022777"/>
    </source>
</evidence>
<feature type="domain" description="Protein kinase" evidence="8">
    <location>
        <begin position="180"/>
        <end position="462"/>
    </location>
</feature>
<keyword evidence="6" id="KW-0067">ATP-binding</keyword>
<dbReference type="SMART" id="SM00220">
    <property type="entry name" value="S_TKc"/>
    <property type="match status" value="1"/>
</dbReference>